<dbReference type="EMBL" id="JBKBDD010000003">
    <property type="protein sequence ID" value="MFN6543714.1"/>
    <property type="molecule type" value="Genomic_DNA"/>
</dbReference>
<proteinExistence type="predicted"/>
<dbReference type="RefSeq" id="WP_409543177.1">
    <property type="nucleotide sequence ID" value="NZ_JBKBDD010000003.1"/>
</dbReference>
<evidence type="ECO:0000313" key="2">
    <source>
        <dbReference type="Proteomes" id="UP001635816"/>
    </source>
</evidence>
<evidence type="ECO:0000313" key="1">
    <source>
        <dbReference type="EMBL" id="MFN6543714.1"/>
    </source>
</evidence>
<comment type="caution">
    <text evidence="1">The sequence shown here is derived from an EMBL/GenBank/DDBJ whole genome shotgun (WGS) entry which is preliminary data.</text>
</comment>
<keyword evidence="2" id="KW-1185">Reference proteome</keyword>
<dbReference type="Proteomes" id="UP001635816">
    <property type="component" value="Unassembled WGS sequence"/>
</dbReference>
<protein>
    <submittedName>
        <fullName evidence="1">Uncharacterized protein</fullName>
    </submittedName>
</protein>
<name>A0ABW9L8W6_9MYCO</name>
<gene>
    <name evidence="1" type="ORF">ACK4CT_11025</name>
</gene>
<accession>A0ABW9L8W6</accession>
<reference evidence="1 2" key="1">
    <citation type="submission" date="2024-12" db="EMBL/GenBank/DDBJ databases">
        <title>The coexistence of Mycolicibacterium septicum and Mycolicibacterium nivoides in clinical samples.</title>
        <authorList>
            <person name="Wang C."/>
            <person name="Feng Y."/>
            <person name="Zong Z."/>
        </authorList>
    </citation>
    <scope>NUCLEOTIDE SEQUENCE [LARGE SCALE GENOMIC DNA]</scope>
    <source>
        <strain evidence="1 2">120309</strain>
    </source>
</reference>
<sequence>MTSKTVKTEIQRKGSADVVSPCYLATLRIVAQSPPTSDETVPRQPSLF</sequence>
<organism evidence="1 2">
    <name type="scientific">Mycolicibacterium nivoides</name>
    <dbReference type="NCBI Taxonomy" id="2487344"/>
    <lineage>
        <taxon>Bacteria</taxon>
        <taxon>Bacillati</taxon>
        <taxon>Actinomycetota</taxon>
        <taxon>Actinomycetes</taxon>
        <taxon>Mycobacteriales</taxon>
        <taxon>Mycobacteriaceae</taxon>
        <taxon>Mycolicibacterium</taxon>
    </lineage>
</organism>